<evidence type="ECO:0000256" key="7">
    <source>
        <dbReference type="SAM" id="MobiDB-lite"/>
    </source>
</evidence>
<evidence type="ECO:0000256" key="1">
    <source>
        <dbReference type="ARBA" id="ARBA00004123"/>
    </source>
</evidence>
<evidence type="ECO:0000256" key="6">
    <source>
        <dbReference type="RuleBase" id="RU003894"/>
    </source>
</evidence>
<dbReference type="EMBL" id="JAXIOK010000011">
    <property type="protein sequence ID" value="KAK4759359.1"/>
    <property type="molecule type" value="Genomic_DNA"/>
</dbReference>
<dbReference type="SMART" id="SM00526">
    <property type="entry name" value="H15"/>
    <property type="match status" value="1"/>
</dbReference>
<dbReference type="CDD" id="cd00073">
    <property type="entry name" value="H15"/>
    <property type="match status" value="1"/>
</dbReference>
<comment type="similarity">
    <text evidence="6">Belongs to the histone H1/H5 family.</text>
</comment>
<dbReference type="PANTHER" id="PTHR11467:SF131">
    <property type="entry name" value="HISTONE H1"/>
    <property type="match status" value="1"/>
</dbReference>
<dbReference type="Proteomes" id="UP001345219">
    <property type="component" value="Chromosome 17"/>
</dbReference>
<comment type="caution">
    <text evidence="9">The sequence shown here is derived from an EMBL/GenBank/DDBJ whole genome shotgun (WGS) entry which is preliminary data.</text>
</comment>
<accession>A0AAN7K6E2</accession>
<dbReference type="GO" id="GO:0003690">
    <property type="term" value="F:double-stranded DNA binding"/>
    <property type="evidence" value="ECO:0007669"/>
    <property type="project" value="TreeGrafter"/>
</dbReference>
<dbReference type="PRINTS" id="PR00624">
    <property type="entry name" value="HISTONEH5"/>
</dbReference>
<evidence type="ECO:0000313" key="9">
    <source>
        <dbReference type="EMBL" id="KAK4759359.1"/>
    </source>
</evidence>
<comment type="subcellular location">
    <subcellularLocation>
        <location evidence="2">Chromosome</location>
    </subcellularLocation>
    <subcellularLocation>
        <location evidence="1 6">Nucleus</location>
    </subcellularLocation>
</comment>
<evidence type="ECO:0000256" key="3">
    <source>
        <dbReference type="ARBA" id="ARBA00022454"/>
    </source>
</evidence>
<keyword evidence="4 6" id="KW-0238">DNA-binding</keyword>
<dbReference type="GO" id="GO:0006334">
    <property type="term" value="P:nucleosome assembly"/>
    <property type="evidence" value="ECO:0007669"/>
    <property type="project" value="InterPro"/>
</dbReference>
<dbReference type="SUPFAM" id="SSF46785">
    <property type="entry name" value="Winged helix' DNA-binding domain"/>
    <property type="match status" value="1"/>
</dbReference>
<proteinExistence type="inferred from homology"/>
<keyword evidence="3 6" id="KW-0158">Chromosome</keyword>
<feature type="region of interest" description="Disordered" evidence="7">
    <location>
        <begin position="1"/>
        <end position="21"/>
    </location>
</feature>
<dbReference type="InterPro" id="IPR036390">
    <property type="entry name" value="WH_DNA-bd_sf"/>
</dbReference>
<feature type="domain" description="H15" evidence="8">
    <location>
        <begin position="23"/>
        <end position="92"/>
    </location>
</feature>
<evidence type="ECO:0000256" key="4">
    <source>
        <dbReference type="ARBA" id="ARBA00023125"/>
    </source>
</evidence>
<keyword evidence="5 6" id="KW-0539">Nucleus</keyword>
<evidence type="ECO:0000256" key="2">
    <source>
        <dbReference type="ARBA" id="ARBA00004286"/>
    </source>
</evidence>
<dbReference type="InterPro" id="IPR005818">
    <property type="entry name" value="Histone_H1/H5_H15"/>
</dbReference>
<feature type="compositionally biased region" description="Low complexity" evidence="7">
    <location>
        <begin position="148"/>
        <end position="170"/>
    </location>
</feature>
<dbReference type="Gene3D" id="1.10.10.10">
    <property type="entry name" value="Winged helix-like DNA-binding domain superfamily/Winged helix DNA-binding domain"/>
    <property type="match status" value="1"/>
</dbReference>
<dbReference type="Pfam" id="PF00538">
    <property type="entry name" value="Linker_histone"/>
    <property type="match status" value="1"/>
</dbReference>
<dbReference type="AlphaFoldDB" id="A0AAN7K6E2"/>
<gene>
    <name evidence="9" type="ORF">SAY87_022490</name>
</gene>
<evidence type="ECO:0000256" key="5">
    <source>
        <dbReference type="ARBA" id="ARBA00023242"/>
    </source>
</evidence>
<evidence type="ECO:0000259" key="8">
    <source>
        <dbReference type="PROSITE" id="PS51504"/>
    </source>
</evidence>
<name>A0AAN7K6E2_9MYRT</name>
<protein>
    <recommendedName>
        <fullName evidence="8">H15 domain-containing protein</fullName>
    </recommendedName>
</protein>
<evidence type="ECO:0000313" key="10">
    <source>
        <dbReference type="Proteomes" id="UP001345219"/>
    </source>
</evidence>
<sequence>MATTSATKVKAMASVKKKVSPPSHPPFYEMIADAIATLKERTGSSQYAIQKFIEENHKGLPSTFRKLLLFQLKRLVASGKLVKVKNSFKLSLIAKQASVTTSKKPVEVDPKKKVPTKNSKAKADDAAAKPKPKQVTGKRKVGEKPKAKAGAAAAKPTKVAKTSAKASPGKKAVKPKKVAVKRPKSVKSPMKKPKSGKSPAKKAKK</sequence>
<reference evidence="9 10" key="1">
    <citation type="journal article" date="2023" name="Hortic Res">
        <title>Pangenome of water caltrop reveals structural variations and asymmetric subgenome divergence after allopolyploidization.</title>
        <authorList>
            <person name="Zhang X."/>
            <person name="Chen Y."/>
            <person name="Wang L."/>
            <person name="Yuan Y."/>
            <person name="Fang M."/>
            <person name="Shi L."/>
            <person name="Lu R."/>
            <person name="Comes H.P."/>
            <person name="Ma Y."/>
            <person name="Chen Y."/>
            <person name="Huang G."/>
            <person name="Zhou Y."/>
            <person name="Zheng Z."/>
            <person name="Qiu Y."/>
        </authorList>
    </citation>
    <scope>NUCLEOTIDE SEQUENCE [LARGE SCALE GENOMIC DNA]</scope>
    <source>
        <tissue evidence="9">Roots</tissue>
    </source>
</reference>
<dbReference type="InterPro" id="IPR036388">
    <property type="entry name" value="WH-like_DNA-bd_sf"/>
</dbReference>
<feature type="compositionally biased region" description="Low complexity" evidence="7">
    <location>
        <begin position="1"/>
        <end position="14"/>
    </location>
</feature>
<dbReference type="GO" id="GO:0000786">
    <property type="term" value="C:nucleosome"/>
    <property type="evidence" value="ECO:0007669"/>
    <property type="project" value="InterPro"/>
</dbReference>
<dbReference type="GO" id="GO:0030527">
    <property type="term" value="F:structural constituent of chromatin"/>
    <property type="evidence" value="ECO:0007669"/>
    <property type="project" value="InterPro"/>
</dbReference>
<dbReference type="GO" id="GO:0031492">
    <property type="term" value="F:nucleosomal DNA binding"/>
    <property type="evidence" value="ECO:0007669"/>
    <property type="project" value="TreeGrafter"/>
</dbReference>
<dbReference type="GO" id="GO:0005634">
    <property type="term" value="C:nucleus"/>
    <property type="evidence" value="ECO:0007669"/>
    <property type="project" value="UniProtKB-SubCell"/>
</dbReference>
<feature type="compositionally biased region" description="Basic residues" evidence="7">
    <location>
        <begin position="171"/>
        <end position="205"/>
    </location>
</feature>
<dbReference type="PROSITE" id="PS51504">
    <property type="entry name" value="H15"/>
    <property type="match status" value="1"/>
</dbReference>
<dbReference type="InterPro" id="IPR005819">
    <property type="entry name" value="H1/H5"/>
</dbReference>
<dbReference type="GO" id="GO:0030261">
    <property type="term" value="P:chromosome condensation"/>
    <property type="evidence" value="ECO:0007669"/>
    <property type="project" value="TreeGrafter"/>
</dbReference>
<dbReference type="PANTHER" id="PTHR11467">
    <property type="entry name" value="HISTONE H1"/>
    <property type="match status" value="1"/>
</dbReference>
<organism evidence="9 10">
    <name type="scientific">Trapa incisa</name>
    <dbReference type="NCBI Taxonomy" id="236973"/>
    <lineage>
        <taxon>Eukaryota</taxon>
        <taxon>Viridiplantae</taxon>
        <taxon>Streptophyta</taxon>
        <taxon>Embryophyta</taxon>
        <taxon>Tracheophyta</taxon>
        <taxon>Spermatophyta</taxon>
        <taxon>Magnoliopsida</taxon>
        <taxon>eudicotyledons</taxon>
        <taxon>Gunneridae</taxon>
        <taxon>Pentapetalae</taxon>
        <taxon>rosids</taxon>
        <taxon>malvids</taxon>
        <taxon>Myrtales</taxon>
        <taxon>Lythraceae</taxon>
        <taxon>Trapa</taxon>
    </lineage>
</organism>
<dbReference type="GO" id="GO:0045910">
    <property type="term" value="P:negative regulation of DNA recombination"/>
    <property type="evidence" value="ECO:0007669"/>
    <property type="project" value="TreeGrafter"/>
</dbReference>
<feature type="compositionally biased region" description="Basic residues" evidence="7">
    <location>
        <begin position="130"/>
        <end position="139"/>
    </location>
</feature>
<keyword evidence="10" id="KW-1185">Reference proteome</keyword>
<feature type="region of interest" description="Disordered" evidence="7">
    <location>
        <begin position="101"/>
        <end position="205"/>
    </location>
</feature>